<dbReference type="InterPro" id="IPR002213">
    <property type="entry name" value="UDP_glucos_trans"/>
</dbReference>
<accession>B9SIN0</accession>
<dbReference type="Gene3D" id="3.40.50.2000">
    <property type="entry name" value="Glycogen Phosphorylase B"/>
    <property type="match status" value="2"/>
</dbReference>
<dbReference type="GO" id="GO:0005737">
    <property type="term" value="C:cytoplasm"/>
    <property type="evidence" value="ECO:0000318"/>
    <property type="project" value="GO_Central"/>
</dbReference>
<dbReference type="EMBL" id="EQ973975">
    <property type="protein sequence ID" value="EEF36543.1"/>
    <property type="molecule type" value="Genomic_DNA"/>
</dbReference>
<dbReference type="AlphaFoldDB" id="B9SIN0"/>
<dbReference type="PANTHER" id="PTHR11926">
    <property type="entry name" value="GLUCOSYL/GLUCURONOSYL TRANSFERASES"/>
    <property type="match status" value="1"/>
</dbReference>
<protein>
    <submittedName>
        <fullName evidence="3">UDP-glucuronosyltransferase, putative</fullName>
        <ecNumber evidence="3">2.4.1.115</ecNumber>
    </submittedName>
</protein>
<dbReference type="PANTHER" id="PTHR11926:SF1188">
    <property type="entry name" value="FAMILY PROTEIN, PUTATIVE-RELATED"/>
    <property type="match status" value="1"/>
</dbReference>
<gene>
    <name evidence="3" type="ORF">RCOM_0824210</name>
</gene>
<sequence length="299" mass="33810">MRNIRLKDLPSFIRTTDSNGIMLNFVPNEISKIPRASALILNTFDSLEQDALQALSSIFSSVNLYSIGPLHVLSDDQIPGHEMKRIGSNPWKEDPECIKWLDLQERNSVVYVNFGSIAVMTPNQLNEFAWGLANSKKPFLWIKRPDLVISESAVLSAEILIEIKGRGILASWCPQEQMLKHPSIGVFLSHMGWNSTIESLSASVLLLCWPFFAEQQTNCKYACNEWGIGMEINDNVKREEVESLVRELMEGEKGKEMKKKAMDWKAKAEEATKPGGYQNFEEFLAVLKNKQMNGKGKLD</sequence>
<organism evidence="3 4">
    <name type="scientific">Ricinus communis</name>
    <name type="common">Castor bean</name>
    <dbReference type="NCBI Taxonomy" id="3988"/>
    <lineage>
        <taxon>Eukaryota</taxon>
        <taxon>Viridiplantae</taxon>
        <taxon>Streptophyta</taxon>
        <taxon>Embryophyta</taxon>
        <taxon>Tracheophyta</taxon>
        <taxon>Spermatophyta</taxon>
        <taxon>Magnoliopsida</taxon>
        <taxon>eudicotyledons</taxon>
        <taxon>Gunneridae</taxon>
        <taxon>Pentapetalae</taxon>
        <taxon>rosids</taxon>
        <taxon>fabids</taxon>
        <taxon>Malpighiales</taxon>
        <taxon>Euphorbiaceae</taxon>
        <taxon>Acalyphoideae</taxon>
        <taxon>Acalypheae</taxon>
        <taxon>Ricinus</taxon>
    </lineage>
</organism>
<evidence type="ECO:0000256" key="2">
    <source>
        <dbReference type="ARBA" id="ARBA00022679"/>
    </source>
</evidence>
<dbReference type="GO" id="GO:0047213">
    <property type="term" value="F:anthocyanidin 3-O-glucosyltransferase activity"/>
    <property type="evidence" value="ECO:0007669"/>
    <property type="project" value="UniProtKB-EC"/>
</dbReference>
<keyword evidence="4" id="KW-1185">Reference proteome</keyword>
<dbReference type="GO" id="GO:0080044">
    <property type="term" value="F:quercetin 7-O-glucosyltransferase activity"/>
    <property type="evidence" value="ECO:0000318"/>
    <property type="project" value="GO_Central"/>
</dbReference>
<reference evidence="4" key="1">
    <citation type="journal article" date="2010" name="Nat. Biotechnol.">
        <title>Draft genome sequence of the oilseed species Ricinus communis.</title>
        <authorList>
            <person name="Chan A.P."/>
            <person name="Crabtree J."/>
            <person name="Zhao Q."/>
            <person name="Lorenzi H."/>
            <person name="Orvis J."/>
            <person name="Puiu D."/>
            <person name="Melake-Berhan A."/>
            <person name="Jones K.M."/>
            <person name="Redman J."/>
            <person name="Chen G."/>
            <person name="Cahoon E.B."/>
            <person name="Gedil M."/>
            <person name="Stanke M."/>
            <person name="Haas B.J."/>
            <person name="Wortman J.R."/>
            <person name="Fraser-Liggett C.M."/>
            <person name="Ravel J."/>
            <person name="Rabinowicz P.D."/>
        </authorList>
    </citation>
    <scope>NUCLEOTIDE SEQUENCE [LARGE SCALE GENOMIC DNA]</scope>
    <source>
        <strain evidence="4">cv. Hale</strain>
    </source>
</reference>
<evidence type="ECO:0000313" key="3">
    <source>
        <dbReference type="EMBL" id="EEF36543.1"/>
    </source>
</evidence>
<dbReference type="SUPFAM" id="SSF53756">
    <property type="entry name" value="UDP-Glycosyltransferase/glycogen phosphorylase"/>
    <property type="match status" value="1"/>
</dbReference>
<dbReference type="EC" id="2.4.1.115" evidence="3"/>
<evidence type="ECO:0000256" key="1">
    <source>
        <dbReference type="ARBA" id="ARBA00009995"/>
    </source>
</evidence>
<dbReference type="FunFam" id="3.40.50.2000:FF:000027">
    <property type="entry name" value="Glycosyltransferase"/>
    <property type="match status" value="1"/>
</dbReference>
<name>B9SIN0_RICCO</name>
<dbReference type="Pfam" id="PF00201">
    <property type="entry name" value="UDPGT"/>
    <property type="match status" value="1"/>
</dbReference>
<keyword evidence="2 3" id="KW-0808">Transferase</keyword>
<dbReference type="eggNOG" id="KOG1192">
    <property type="taxonomic scope" value="Eukaryota"/>
</dbReference>
<proteinExistence type="inferred from homology"/>
<dbReference type="GO" id="GO:0080043">
    <property type="term" value="F:quercetin 3-O-glucosyltransferase activity"/>
    <property type="evidence" value="ECO:0000318"/>
    <property type="project" value="GO_Central"/>
</dbReference>
<evidence type="ECO:0000313" key="4">
    <source>
        <dbReference type="Proteomes" id="UP000008311"/>
    </source>
</evidence>
<keyword evidence="3" id="KW-0328">Glycosyltransferase</keyword>
<dbReference type="CDD" id="cd03784">
    <property type="entry name" value="GT1_Gtf-like"/>
    <property type="match status" value="1"/>
</dbReference>
<dbReference type="InParanoid" id="B9SIN0"/>
<comment type="similarity">
    <text evidence="1">Belongs to the UDP-glycosyltransferase family.</text>
</comment>
<dbReference type="Proteomes" id="UP000008311">
    <property type="component" value="Unassembled WGS sequence"/>
</dbReference>